<protein>
    <submittedName>
        <fullName evidence="2">Uncharacterized protein</fullName>
    </submittedName>
</protein>
<dbReference type="AlphaFoldDB" id="A0A415J115"/>
<reference evidence="2 3" key="1">
    <citation type="submission" date="2018-08" db="EMBL/GenBank/DDBJ databases">
        <title>A genome reference for cultivated species of the human gut microbiota.</title>
        <authorList>
            <person name="Zou Y."/>
            <person name="Xue W."/>
            <person name="Luo G."/>
        </authorList>
    </citation>
    <scope>NUCLEOTIDE SEQUENCE [LARGE SCALE GENOMIC DNA]</scope>
    <source>
        <strain evidence="2 3">AF39-11</strain>
    </source>
</reference>
<dbReference type="EMBL" id="QROI01000017">
    <property type="protein sequence ID" value="RHL13602.1"/>
    <property type="molecule type" value="Genomic_DNA"/>
</dbReference>
<evidence type="ECO:0000256" key="1">
    <source>
        <dbReference type="SAM" id="MobiDB-lite"/>
    </source>
</evidence>
<proteinExistence type="predicted"/>
<feature type="region of interest" description="Disordered" evidence="1">
    <location>
        <begin position="1"/>
        <end position="46"/>
    </location>
</feature>
<dbReference type="RefSeq" id="WP_220452250.1">
    <property type="nucleotide sequence ID" value="NZ_QROD01000017.1"/>
</dbReference>
<gene>
    <name evidence="2" type="ORF">DW035_11450</name>
</gene>
<organism evidence="2 3">
    <name type="scientific">Phocaeicola plebeius</name>
    <dbReference type="NCBI Taxonomy" id="310297"/>
    <lineage>
        <taxon>Bacteria</taxon>
        <taxon>Pseudomonadati</taxon>
        <taxon>Bacteroidota</taxon>
        <taxon>Bacteroidia</taxon>
        <taxon>Bacteroidales</taxon>
        <taxon>Bacteroidaceae</taxon>
        <taxon>Phocaeicola</taxon>
    </lineage>
</organism>
<sequence length="61" mass="6646">MRVTGDGRANGRAVSRPHGKGTKSGESAENDGGYSERGTGSSGLTLRPYKQYETRFIWKNI</sequence>
<evidence type="ECO:0000313" key="3">
    <source>
        <dbReference type="Proteomes" id="UP000284916"/>
    </source>
</evidence>
<name>A0A415J115_9BACT</name>
<comment type="caution">
    <text evidence="2">The sequence shown here is derived from an EMBL/GenBank/DDBJ whole genome shotgun (WGS) entry which is preliminary data.</text>
</comment>
<dbReference type="Proteomes" id="UP000284916">
    <property type="component" value="Unassembled WGS sequence"/>
</dbReference>
<accession>A0A415J115</accession>
<feature type="non-terminal residue" evidence="2">
    <location>
        <position position="61"/>
    </location>
</feature>
<evidence type="ECO:0000313" key="2">
    <source>
        <dbReference type="EMBL" id="RHL13602.1"/>
    </source>
</evidence>